<proteinExistence type="inferred from homology"/>
<dbReference type="CDD" id="cd18774">
    <property type="entry name" value="PDC2_HK_sensor"/>
    <property type="match status" value="1"/>
</dbReference>
<keyword evidence="7" id="KW-1185">Reference proteome</keyword>
<keyword evidence="4" id="KW-0812">Transmembrane</keyword>
<accession>A0A3B6V985</accession>
<reference evidence="6 7" key="1">
    <citation type="journal article" date="2009" name="PLoS ONE">
        <title>Genome sequence of the pathogenic intestinal spirochete Brachyspira hyodysenteriae reveals adaptations to its lifestyle in the porcine large intestine.</title>
        <authorList>
            <person name="Bellgard M.I."/>
            <person name="Wanchanthuek P."/>
            <person name="La T."/>
            <person name="Ryan K."/>
            <person name="Moolhuijzen P."/>
            <person name="Albertyn Z."/>
            <person name="Shaban B."/>
            <person name="Motro Y."/>
            <person name="Dunn D.S."/>
            <person name="Schibeci D."/>
            <person name="Hunter A."/>
            <person name="Barrero R."/>
            <person name="Phillips N.D."/>
            <person name="Hampson D.J."/>
        </authorList>
    </citation>
    <scope>NUCLEOTIDE SEQUENCE [LARGE SCALE GENOMIC DNA]</scope>
    <source>
        <strain evidence="7">ATCC 49526 / WA1</strain>
    </source>
</reference>
<dbReference type="SUPFAM" id="SSF58104">
    <property type="entry name" value="Methyl-accepting chemotaxis protein (MCP) signaling domain"/>
    <property type="match status" value="1"/>
</dbReference>
<comment type="similarity">
    <text evidence="2">Belongs to the methyl-accepting chemotaxis (MCP) protein family.</text>
</comment>
<gene>
    <name evidence="6" type="primary">cheD2</name>
    <name evidence="6" type="ordered locus">BHWA1_01642</name>
</gene>
<dbReference type="Gene3D" id="3.30.450.20">
    <property type="entry name" value="PAS domain"/>
    <property type="match status" value="2"/>
</dbReference>
<dbReference type="EMBL" id="CP001357">
    <property type="protein sequence ID" value="ACN84112.1"/>
    <property type="molecule type" value="Genomic_DNA"/>
</dbReference>
<dbReference type="Pfam" id="PF22673">
    <property type="entry name" value="MCP-like_PDC_1"/>
    <property type="match status" value="1"/>
</dbReference>
<dbReference type="AlphaFoldDB" id="A0A3B6V985"/>
<sequence>MEKLMKRGLMFKFLSIFSIFLFAAFLAILFIYKPIYKSKFLKEKYFQTLNSKNETEAYVKEIKNTVNLIVNNLEANPDLETFGNFITNVQKTGSGYLNMYFGDTVPYSDGGIYINTLEEYPRTYNQTSRPWYKDAVATNDIAISDPYIDFAVNELTVTFSKAIYTNGKLKGVFAIDFADMNSIMKDIKENFDESFYIVSTDGIYMTHENSDYILEENKNLFTDPLFSSFKGNLISHVGEVKIVGNQWYAVQKTDNAPWILIFKGDASELNNQFMILMLVIFVVMVILLFLEGFLVYKIVKPLKNTIKIIDLMKEGNFNSVFNKEDLALKDESGHLVNSVNDMQNKISSIVSEIKMNMASINNSSGQISNGIDNLSDRTSSQAAAIEQVSSAIENLFSSISETSRHTNDVKEMSNKVADSTKLGVEAVTQISNNMVDISESSKEISDIIKLIQSIAFQTNILALNAAVEAARAGEQGKGFAVVATEIRSLAQNVNDAAGKITTIIENTVAKIETGDESVKHSLEILLNIESSANEVSEVLTNLYNAVSEEEGSVKEIALAMNELNNITQENADLVHNSAILGREVSNNTESVYSELEYFKLHKIG</sequence>
<dbReference type="PROSITE" id="PS50111">
    <property type="entry name" value="CHEMOTAXIS_TRANSDUC_2"/>
    <property type="match status" value="1"/>
</dbReference>
<dbReference type="KEGG" id="bhy:BHWA1_01642"/>
<protein>
    <submittedName>
        <fullName evidence="6">Methyl-accepting chemotaxis protein</fullName>
    </submittedName>
</protein>
<feature type="transmembrane region" description="Helical" evidence="4">
    <location>
        <begin position="12"/>
        <end position="32"/>
    </location>
</feature>
<feature type="transmembrane region" description="Helical" evidence="4">
    <location>
        <begin position="273"/>
        <end position="296"/>
    </location>
</feature>
<dbReference type="PANTHER" id="PTHR43531:SF11">
    <property type="entry name" value="METHYL-ACCEPTING CHEMOTAXIS PROTEIN 3"/>
    <property type="match status" value="1"/>
</dbReference>
<evidence type="ECO:0000256" key="4">
    <source>
        <dbReference type="SAM" id="Phobius"/>
    </source>
</evidence>
<organism evidence="6 7">
    <name type="scientific">Brachyspira hyodysenteriae (strain ATCC 49526 / WA1)</name>
    <dbReference type="NCBI Taxonomy" id="565034"/>
    <lineage>
        <taxon>Bacteria</taxon>
        <taxon>Pseudomonadati</taxon>
        <taxon>Spirochaetota</taxon>
        <taxon>Spirochaetia</taxon>
        <taxon>Brachyspirales</taxon>
        <taxon>Brachyspiraceae</taxon>
        <taxon>Brachyspira</taxon>
    </lineage>
</organism>
<dbReference type="Proteomes" id="UP000001803">
    <property type="component" value="Chromosome"/>
</dbReference>
<evidence type="ECO:0000259" key="5">
    <source>
        <dbReference type="PROSITE" id="PS50111"/>
    </source>
</evidence>
<dbReference type="SUPFAM" id="SSF103190">
    <property type="entry name" value="Sensory domain-like"/>
    <property type="match status" value="1"/>
</dbReference>
<dbReference type="GO" id="GO:0005886">
    <property type="term" value="C:plasma membrane"/>
    <property type="evidence" value="ECO:0007669"/>
    <property type="project" value="TreeGrafter"/>
</dbReference>
<dbReference type="CDD" id="cd12913">
    <property type="entry name" value="PDC1_MCP_like"/>
    <property type="match status" value="1"/>
</dbReference>
<dbReference type="SMART" id="SM00283">
    <property type="entry name" value="MA"/>
    <property type="match status" value="1"/>
</dbReference>
<evidence type="ECO:0000256" key="3">
    <source>
        <dbReference type="PROSITE-ProRule" id="PRU00284"/>
    </source>
</evidence>
<keyword evidence="4" id="KW-0472">Membrane</keyword>
<dbReference type="Gene3D" id="1.10.287.950">
    <property type="entry name" value="Methyl-accepting chemotaxis protein"/>
    <property type="match status" value="1"/>
</dbReference>
<evidence type="ECO:0000256" key="1">
    <source>
        <dbReference type="ARBA" id="ARBA00022500"/>
    </source>
</evidence>
<evidence type="ECO:0000256" key="2">
    <source>
        <dbReference type="ARBA" id="ARBA00029447"/>
    </source>
</evidence>
<dbReference type="InterPro" id="IPR051310">
    <property type="entry name" value="MCP_chemotaxis"/>
</dbReference>
<feature type="domain" description="Methyl-accepting transducer" evidence="5">
    <location>
        <begin position="356"/>
        <end position="585"/>
    </location>
</feature>
<keyword evidence="4" id="KW-1133">Transmembrane helix</keyword>
<dbReference type="Pfam" id="PF00015">
    <property type="entry name" value="MCPsignal"/>
    <property type="match status" value="1"/>
</dbReference>
<name>A0A3B6V985_BRAHW</name>
<dbReference type="InterPro" id="IPR004089">
    <property type="entry name" value="MCPsignal_dom"/>
</dbReference>
<dbReference type="STRING" id="565034.BHWA1_01642"/>
<dbReference type="GO" id="GO:0004888">
    <property type="term" value="F:transmembrane signaling receptor activity"/>
    <property type="evidence" value="ECO:0007669"/>
    <property type="project" value="TreeGrafter"/>
</dbReference>
<evidence type="ECO:0000313" key="7">
    <source>
        <dbReference type="Proteomes" id="UP000001803"/>
    </source>
</evidence>
<evidence type="ECO:0000313" key="6">
    <source>
        <dbReference type="EMBL" id="ACN84112.1"/>
    </source>
</evidence>
<dbReference type="GO" id="GO:0007165">
    <property type="term" value="P:signal transduction"/>
    <property type="evidence" value="ECO:0007669"/>
    <property type="project" value="UniProtKB-KW"/>
</dbReference>
<dbReference type="GO" id="GO:0006935">
    <property type="term" value="P:chemotaxis"/>
    <property type="evidence" value="ECO:0007669"/>
    <property type="project" value="UniProtKB-KW"/>
</dbReference>
<dbReference type="InterPro" id="IPR029151">
    <property type="entry name" value="Sensor-like_sf"/>
</dbReference>
<dbReference type="CDD" id="cd11386">
    <property type="entry name" value="MCP_signal"/>
    <property type="match status" value="1"/>
</dbReference>
<keyword evidence="3" id="KW-0807">Transducer</keyword>
<dbReference type="PANTHER" id="PTHR43531">
    <property type="entry name" value="PROTEIN ICFG"/>
    <property type="match status" value="1"/>
</dbReference>
<keyword evidence="1" id="KW-0145">Chemotaxis</keyword>